<dbReference type="GO" id="GO:0000256">
    <property type="term" value="P:allantoin catabolic process"/>
    <property type="evidence" value="ECO:0007669"/>
    <property type="project" value="UniProtKB-UniRule"/>
</dbReference>
<dbReference type="GO" id="GO:0006144">
    <property type="term" value="P:purine nucleobase metabolic process"/>
    <property type="evidence" value="ECO:0007669"/>
    <property type="project" value="UniProtKB-KW"/>
</dbReference>
<feature type="domain" description="Allantoicase" evidence="3">
    <location>
        <begin position="178"/>
        <end position="304"/>
    </location>
</feature>
<comment type="catalytic activity">
    <reaction evidence="2">
        <text>allantoate + H2O = (S)-ureidoglycolate + urea</text>
        <dbReference type="Rhea" id="RHEA:11016"/>
        <dbReference type="ChEBI" id="CHEBI:15377"/>
        <dbReference type="ChEBI" id="CHEBI:16199"/>
        <dbReference type="ChEBI" id="CHEBI:17536"/>
        <dbReference type="ChEBI" id="CHEBI:57296"/>
        <dbReference type="EC" id="3.5.3.4"/>
    </reaction>
</comment>
<evidence type="ECO:0000259" key="3">
    <source>
        <dbReference type="Pfam" id="PF03561"/>
    </source>
</evidence>
<dbReference type="SUPFAM" id="SSF49785">
    <property type="entry name" value="Galactose-binding domain-like"/>
    <property type="match status" value="2"/>
</dbReference>
<sequence length="348" mass="37300">MSFLHLPDLAARALGGAVVAANDDFFADRAALVQPYPVREHPEFGYRGKVYDGWETRRRREPGVDHAIVRLGAPGIVRGVVVDTAYFRGNYPPQVSVDGTAVEDHDLTGAVWTPLVAPSAAQGDTANAYAVDDDHRFTHLRLTMHPDGGVARFRVHGEAVPDPRDLHGTVDAATPALGGRIEDCSNLFYSAPANLLRPGPARDMGEGWETARRRDDGNDWVLVALAGETRLREVVFDTSHFLGNAPGWVGITDGAGGVVVPRRPVLPDTPHRFRIAPGAVPVSRLRVDIHPDGGFARLRAHGELTPAARAAAAARFVEALPDAHLETLLRAHGAADRAGLLDLLTASG</sequence>
<dbReference type="Proteomes" id="UP000320338">
    <property type="component" value="Unassembled WGS sequence"/>
</dbReference>
<gene>
    <name evidence="2 4" type="primary">alc</name>
    <name evidence="4" type="ORF">PHY01_38690</name>
</gene>
<dbReference type="EC" id="3.5.3.4" evidence="2"/>
<name>A0A4Y3WW43_9PSEU</name>
<dbReference type="HAMAP" id="MF_00813">
    <property type="entry name" value="Allantoicase"/>
    <property type="match status" value="1"/>
</dbReference>
<dbReference type="InterPro" id="IPR005164">
    <property type="entry name" value="Allantoicase"/>
</dbReference>
<dbReference type="EMBL" id="BJNG01000035">
    <property type="protein sequence ID" value="GEC21586.1"/>
    <property type="molecule type" value="Genomic_DNA"/>
</dbReference>
<protein>
    <recommendedName>
        <fullName evidence="2">Probable allantoicase</fullName>
        <ecNumber evidence="2">3.5.3.4</ecNumber>
    </recommendedName>
    <alternativeName>
        <fullName evidence="2">Allantoate amidinohydrolase</fullName>
    </alternativeName>
</protein>
<keyword evidence="2" id="KW-0659">Purine metabolism</keyword>
<dbReference type="UniPathway" id="UPA00395">
    <property type="reaction ID" value="UER00654"/>
</dbReference>
<organism evidence="4 5">
    <name type="scientific">Pseudonocardia hydrocarbonoxydans</name>
    <dbReference type="NCBI Taxonomy" id="76726"/>
    <lineage>
        <taxon>Bacteria</taxon>
        <taxon>Bacillati</taxon>
        <taxon>Actinomycetota</taxon>
        <taxon>Actinomycetes</taxon>
        <taxon>Pseudonocardiales</taxon>
        <taxon>Pseudonocardiaceae</taxon>
        <taxon>Pseudonocardia</taxon>
    </lineage>
</organism>
<keyword evidence="5" id="KW-1185">Reference proteome</keyword>
<dbReference type="InterPro" id="IPR015908">
    <property type="entry name" value="Allantoicase_dom"/>
</dbReference>
<comment type="caution">
    <text evidence="4">The sequence shown here is derived from an EMBL/GenBank/DDBJ whole genome shotgun (WGS) entry which is preliminary data.</text>
</comment>
<feature type="domain" description="Allantoicase" evidence="3">
    <location>
        <begin position="15"/>
        <end position="159"/>
    </location>
</feature>
<reference evidence="4 5" key="1">
    <citation type="submission" date="2019-06" db="EMBL/GenBank/DDBJ databases">
        <title>Whole genome shotgun sequence of Pseudonocardia hydrocarbonoxydans NBRC 14498.</title>
        <authorList>
            <person name="Hosoyama A."/>
            <person name="Uohara A."/>
            <person name="Ohji S."/>
            <person name="Ichikawa N."/>
        </authorList>
    </citation>
    <scope>NUCLEOTIDE SEQUENCE [LARGE SCALE GENOMIC DNA]</scope>
    <source>
        <strain evidence="4 5">NBRC 14498</strain>
    </source>
</reference>
<proteinExistence type="inferred from homology"/>
<evidence type="ECO:0000256" key="2">
    <source>
        <dbReference type="HAMAP-Rule" id="MF_00813"/>
    </source>
</evidence>
<dbReference type="Pfam" id="PF03561">
    <property type="entry name" value="Allantoicase"/>
    <property type="match status" value="2"/>
</dbReference>
<dbReference type="NCBIfam" id="TIGR02961">
    <property type="entry name" value="allantoicase"/>
    <property type="match status" value="1"/>
</dbReference>
<dbReference type="GO" id="GO:0004037">
    <property type="term" value="F:allantoicase activity"/>
    <property type="evidence" value="ECO:0007669"/>
    <property type="project" value="UniProtKB-UniRule"/>
</dbReference>
<comment type="similarity">
    <text evidence="1 2">Belongs to the allantoicase family.</text>
</comment>
<dbReference type="InterPro" id="IPR008979">
    <property type="entry name" value="Galactose-bd-like_sf"/>
</dbReference>
<evidence type="ECO:0000256" key="1">
    <source>
        <dbReference type="ARBA" id="ARBA00009242"/>
    </source>
</evidence>
<accession>A0A4Y3WW43</accession>
<comment type="pathway">
    <text evidence="2">Nitrogen metabolism; (S)-allantoin degradation; (S)-ureidoglycolate from allantoate (aminidohydrolase route): step 1/1.</text>
</comment>
<dbReference type="RefSeq" id="WP_141280385.1">
    <property type="nucleotide sequence ID" value="NZ_BAAARZ010000042.1"/>
</dbReference>
<evidence type="ECO:0000313" key="5">
    <source>
        <dbReference type="Proteomes" id="UP000320338"/>
    </source>
</evidence>
<dbReference type="Gene3D" id="2.60.120.260">
    <property type="entry name" value="Galactose-binding domain-like"/>
    <property type="match status" value="2"/>
</dbReference>
<dbReference type="PANTHER" id="PTHR12045:SF3">
    <property type="entry name" value="INACTIVE ALLANTOICASE-RELATED"/>
    <property type="match status" value="1"/>
</dbReference>
<dbReference type="PIRSF" id="PIRSF016516">
    <property type="entry name" value="Allantoicase"/>
    <property type="match status" value="1"/>
</dbReference>
<dbReference type="AlphaFoldDB" id="A0A4Y3WW43"/>
<dbReference type="PANTHER" id="PTHR12045">
    <property type="entry name" value="ALLANTOICASE"/>
    <property type="match status" value="1"/>
</dbReference>
<keyword evidence="2" id="KW-0378">Hydrolase</keyword>
<evidence type="ECO:0000313" key="4">
    <source>
        <dbReference type="EMBL" id="GEC21586.1"/>
    </source>
</evidence>
<dbReference type="OrthoDB" id="2078334at2"/>